<organism evidence="9 10">
    <name type="scientific">Brevibacterium paucivorans</name>
    <dbReference type="NCBI Taxonomy" id="170994"/>
    <lineage>
        <taxon>Bacteria</taxon>
        <taxon>Bacillati</taxon>
        <taxon>Actinomycetota</taxon>
        <taxon>Actinomycetes</taxon>
        <taxon>Micrococcales</taxon>
        <taxon>Brevibacteriaceae</taxon>
        <taxon>Brevibacterium</taxon>
    </lineage>
</organism>
<keyword evidence="3 7" id="KW-0732">Signal</keyword>
<dbReference type="PRINTS" id="PR01607">
    <property type="entry name" value="APYRASEFAMLY"/>
</dbReference>
<evidence type="ECO:0000256" key="2">
    <source>
        <dbReference type="ARBA" id="ARBA00022525"/>
    </source>
</evidence>
<dbReference type="Proteomes" id="UP000235598">
    <property type="component" value="Unassembled WGS sequence"/>
</dbReference>
<proteinExistence type="predicted"/>
<dbReference type="Gene3D" id="3.90.780.10">
    <property type="entry name" value="5'-Nucleotidase, C-terminal domain"/>
    <property type="match status" value="1"/>
</dbReference>
<feature type="chain" id="PRO_5014840714" evidence="7">
    <location>
        <begin position="28"/>
        <end position="817"/>
    </location>
</feature>
<feature type="compositionally biased region" description="Basic and acidic residues" evidence="5">
    <location>
        <begin position="700"/>
        <end position="751"/>
    </location>
</feature>
<keyword evidence="2" id="KW-0964">Secreted</keyword>
<feature type="signal peptide" evidence="7">
    <location>
        <begin position="1"/>
        <end position="27"/>
    </location>
</feature>
<dbReference type="InterPro" id="IPR029052">
    <property type="entry name" value="Metallo-depent_PP-like"/>
</dbReference>
<feature type="domain" description="Gram-positive cocci surface proteins LPxTG" evidence="8">
    <location>
        <begin position="784"/>
        <end position="817"/>
    </location>
</feature>
<feature type="transmembrane region" description="Helical" evidence="6">
    <location>
        <begin position="792"/>
        <end position="811"/>
    </location>
</feature>
<dbReference type="GO" id="GO:0009166">
    <property type="term" value="P:nucleotide catabolic process"/>
    <property type="evidence" value="ECO:0007669"/>
    <property type="project" value="InterPro"/>
</dbReference>
<dbReference type="Gene3D" id="3.60.21.10">
    <property type="match status" value="1"/>
</dbReference>
<dbReference type="InterPro" id="IPR008334">
    <property type="entry name" value="5'-Nucleotdase_C"/>
</dbReference>
<evidence type="ECO:0000313" key="9">
    <source>
        <dbReference type="EMBL" id="PMD05224.1"/>
    </source>
</evidence>
<dbReference type="SUPFAM" id="SSF56300">
    <property type="entry name" value="Metallo-dependent phosphatases"/>
    <property type="match status" value="1"/>
</dbReference>
<dbReference type="PROSITE" id="PS50847">
    <property type="entry name" value="GRAM_POS_ANCHORING"/>
    <property type="match status" value="1"/>
</dbReference>
<accession>A0A2N6VM75</accession>
<keyword evidence="4" id="KW-0572">Peptidoglycan-anchor</keyword>
<dbReference type="InterPro" id="IPR004843">
    <property type="entry name" value="Calcineurin-like_PHP"/>
</dbReference>
<evidence type="ECO:0000256" key="3">
    <source>
        <dbReference type="ARBA" id="ARBA00022729"/>
    </source>
</evidence>
<dbReference type="OrthoDB" id="1016457at2"/>
<keyword evidence="6" id="KW-0472">Membrane</keyword>
<dbReference type="RefSeq" id="WP_102239165.1">
    <property type="nucleotide sequence ID" value="NZ_PNHK01000003.1"/>
</dbReference>
<dbReference type="InterPro" id="IPR006179">
    <property type="entry name" value="5_nucleotidase/apyrase"/>
</dbReference>
<evidence type="ECO:0000256" key="5">
    <source>
        <dbReference type="SAM" id="MobiDB-lite"/>
    </source>
</evidence>
<protein>
    <submittedName>
        <fullName evidence="9">Bifunctional metallophosphatase/5'-nucleotidase</fullName>
    </submittedName>
</protein>
<feature type="region of interest" description="Disordered" evidence="5">
    <location>
        <begin position="678"/>
        <end position="788"/>
    </location>
</feature>
<evidence type="ECO:0000256" key="4">
    <source>
        <dbReference type="ARBA" id="ARBA00023088"/>
    </source>
</evidence>
<evidence type="ECO:0000256" key="6">
    <source>
        <dbReference type="SAM" id="Phobius"/>
    </source>
</evidence>
<sequence length="817" mass="86623">MKRTTRAFAAVSALAVVSPLGALPAFGAADKGTEFQILNITDFHGRIGQGVGADLAAAVSDNRQENSTFLSAGDNIGASTYASSSQKDNPTIEYLDELGLDASAVGNHEFDRGYDDVTSRDNKFQYLGANVVKKGTDEPAFPAYTTYDVNGVKVAVIGVVTKDTKALVSPDGISKIDFIDPVKAVNKAAKELEASDEKPDITILEAHTGPSSAGSIKEAVASNDEFGSLVEEADPSIDAMFFGHSHIEMNLKAKIPGTDRTRPVVQAANYGEALADVRLTSEGKGDWTVKSSELIEVEGFGTERDDRGKVTAYKDNVPAGAKKIIDDAEAKAQKVGSVKAGEITEDITRAFKEDGSEDRGAESTLGNLVADALKEGVTYSNLKEADFGITNPGGLRTDMKMDDYFGEGKLKEGKGVVTDGELNGVLPFANDHGVVTMKGEDVIELFAQQWQPAEASRPFLHLGISKELSVIYDSNAEDPAKRVKSVKVNGEDIDPAKEYRVATLSFLASGGDNFGAFAKGKFEQSGLTDFEIWQKYFEKNSPVSPDKKERQADFAKDILGSGDATAEVYAPDKTKNDFSLKIKSKVEAENLLFTVEAPKGFDVKWDDAKVIEGTENTVRVDKVKAGETEVKFHLVRNSDKTDGAKEFNSTLVADPDAEWWDNNPLPIMRETKMGFVAEEKPDDSSNGTKPGDDSSGDMGDPDKGGSDEGTDKGGSDEGTDKGGSDEGTDKGGSDEGTDKGGSDEGTDKGGSDEGQEEPGQGTLDKDGSNNAQDEPANSGNGKPLPRTGIETAGMIAAGIALLAVGATAVGLTRARRK</sequence>
<dbReference type="Pfam" id="PF00149">
    <property type="entry name" value="Metallophos"/>
    <property type="match status" value="1"/>
</dbReference>
<dbReference type="GO" id="GO:0030288">
    <property type="term" value="C:outer membrane-bounded periplasmic space"/>
    <property type="evidence" value="ECO:0007669"/>
    <property type="project" value="TreeGrafter"/>
</dbReference>
<evidence type="ECO:0000313" key="10">
    <source>
        <dbReference type="Proteomes" id="UP000235598"/>
    </source>
</evidence>
<name>A0A2N6VM75_9MICO</name>
<dbReference type="Pfam" id="PF02872">
    <property type="entry name" value="5_nucleotid_C"/>
    <property type="match status" value="1"/>
</dbReference>
<evidence type="ECO:0000259" key="8">
    <source>
        <dbReference type="PROSITE" id="PS50847"/>
    </source>
</evidence>
<evidence type="ECO:0000256" key="1">
    <source>
        <dbReference type="ARBA" id="ARBA00022512"/>
    </source>
</evidence>
<gene>
    <name evidence="9" type="ORF">CJ199_09090</name>
</gene>
<keyword evidence="6" id="KW-1133">Transmembrane helix</keyword>
<dbReference type="AlphaFoldDB" id="A0A2N6VM75"/>
<keyword evidence="6" id="KW-0812">Transmembrane</keyword>
<dbReference type="EMBL" id="PNHK01000003">
    <property type="protein sequence ID" value="PMD05224.1"/>
    <property type="molecule type" value="Genomic_DNA"/>
</dbReference>
<reference evidence="9 10" key="1">
    <citation type="submission" date="2017-09" db="EMBL/GenBank/DDBJ databases">
        <title>Bacterial strain isolated from the female urinary microbiota.</title>
        <authorList>
            <person name="Thomas-White K."/>
            <person name="Kumar N."/>
            <person name="Forster S."/>
            <person name="Putonti C."/>
            <person name="Lawley T."/>
            <person name="Wolfe A.J."/>
        </authorList>
    </citation>
    <scope>NUCLEOTIDE SEQUENCE [LARGE SCALE GENOMIC DNA]</scope>
    <source>
        <strain evidence="9 10">UMB1301</strain>
    </source>
</reference>
<keyword evidence="1" id="KW-0134">Cell wall</keyword>
<dbReference type="InterPro" id="IPR036907">
    <property type="entry name" value="5'-Nucleotdase_C_sf"/>
</dbReference>
<dbReference type="PANTHER" id="PTHR11575:SF24">
    <property type="entry name" value="5'-NUCLEOTIDASE"/>
    <property type="match status" value="1"/>
</dbReference>
<comment type="caution">
    <text evidence="9">The sequence shown here is derived from an EMBL/GenBank/DDBJ whole genome shotgun (WGS) entry which is preliminary data.</text>
</comment>
<dbReference type="GO" id="GO:0008768">
    <property type="term" value="F:UDP-sugar diphosphatase activity"/>
    <property type="evidence" value="ECO:0007669"/>
    <property type="project" value="TreeGrafter"/>
</dbReference>
<dbReference type="PANTHER" id="PTHR11575">
    <property type="entry name" value="5'-NUCLEOTIDASE-RELATED"/>
    <property type="match status" value="1"/>
</dbReference>
<dbReference type="SUPFAM" id="SSF55816">
    <property type="entry name" value="5'-nucleotidase (syn. UDP-sugar hydrolase), C-terminal domain"/>
    <property type="match status" value="1"/>
</dbReference>
<evidence type="ECO:0000256" key="7">
    <source>
        <dbReference type="SAM" id="SignalP"/>
    </source>
</evidence>
<dbReference type="InterPro" id="IPR019931">
    <property type="entry name" value="LPXTG_anchor"/>
</dbReference>
<dbReference type="GO" id="GO:0008253">
    <property type="term" value="F:5'-nucleotidase activity"/>
    <property type="evidence" value="ECO:0007669"/>
    <property type="project" value="TreeGrafter"/>
</dbReference>
<feature type="compositionally biased region" description="Polar residues" evidence="5">
    <location>
        <begin position="768"/>
        <end position="780"/>
    </location>
</feature>